<dbReference type="EMBL" id="DSVI01000001">
    <property type="protein sequence ID" value="HGT46413.1"/>
    <property type="molecule type" value="Genomic_DNA"/>
</dbReference>
<protein>
    <recommendedName>
        <fullName evidence="2">Cyclase</fullName>
    </recommendedName>
</protein>
<evidence type="ECO:0008006" key="2">
    <source>
        <dbReference type="Google" id="ProtNLM"/>
    </source>
</evidence>
<dbReference type="AlphaFoldDB" id="A0A832CYS0"/>
<name>A0A832CYS0_9BACT</name>
<comment type="caution">
    <text evidence="1">The sequence shown here is derived from an EMBL/GenBank/DDBJ whole genome shotgun (WGS) entry which is preliminary data.</text>
</comment>
<organism evidence="1">
    <name type="scientific">Ignavibacterium album</name>
    <dbReference type="NCBI Taxonomy" id="591197"/>
    <lineage>
        <taxon>Bacteria</taxon>
        <taxon>Pseudomonadati</taxon>
        <taxon>Ignavibacteriota</taxon>
        <taxon>Ignavibacteria</taxon>
        <taxon>Ignavibacteriales</taxon>
        <taxon>Ignavibacteriaceae</taxon>
        <taxon>Ignavibacterium</taxon>
    </lineage>
</organism>
<accession>A0A832CYS0</accession>
<proteinExistence type="predicted"/>
<evidence type="ECO:0000313" key="1">
    <source>
        <dbReference type="EMBL" id="HGT46413.1"/>
    </source>
</evidence>
<sequence length="92" mass="10582">MAHLIVHHKVENFAKWKPFFDDHASYRMENGSLGSKVFQSTNDPNDVFILLEWDNFINASRFIQSDQTKSVMKEAGVVGIPSIYFVEEMTKA</sequence>
<gene>
    <name evidence="1" type="ORF">ENS56_00045</name>
</gene>
<reference evidence="1" key="1">
    <citation type="journal article" date="2020" name="mSystems">
        <title>Genome- and Community-Level Interaction Insights into Carbon Utilization and Element Cycling Functions of Hydrothermarchaeota in Hydrothermal Sediment.</title>
        <authorList>
            <person name="Zhou Z."/>
            <person name="Liu Y."/>
            <person name="Xu W."/>
            <person name="Pan J."/>
            <person name="Luo Z.H."/>
            <person name="Li M."/>
        </authorList>
    </citation>
    <scope>NUCLEOTIDE SEQUENCE [LARGE SCALE GENOMIC DNA]</scope>
    <source>
        <strain evidence="1">SpSt-500</strain>
    </source>
</reference>